<name>A0ABT3B9Q7_9RHOB</name>
<dbReference type="InterPro" id="IPR006115">
    <property type="entry name" value="6PGDH_NADP-bd"/>
</dbReference>
<dbReference type="Gene3D" id="1.10.1040.10">
    <property type="entry name" value="N-(1-d-carboxylethyl)-l-norvaline Dehydrogenase, domain 2"/>
    <property type="match status" value="1"/>
</dbReference>
<comment type="caution">
    <text evidence="5">The sequence shown here is derived from an EMBL/GenBank/DDBJ whole genome shotgun (WGS) entry which is preliminary data.</text>
</comment>
<dbReference type="SUPFAM" id="SSF51735">
    <property type="entry name" value="NAD(P)-binding Rossmann-fold domains"/>
    <property type="match status" value="1"/>
</dbReference>
<evidence type="ECO:0000313" key="5">
    <source>
        <dbReference type="EMBL" id="MCV3270288.1"/>
    </source>
</evidence>
<dbReference type="InterPro" id="IPR013328">
    <property type="entry name" value="6PGD_dom2"/>
</dbReference>
<dbReference type="RefSeq" id="WP_263842606.1">
    <property type="nucleotide sequence ID" value="NZ_JALIEB010000001.1"/>
</dbReference>
<keyword evidence="2" id="KW-0520">NAD</keyword>
<organism evidence="5 6">
    <name type="scientific">Roseobacter sinensis</name>
    <dbReference type="NCBI Taxonomy" id="2931391"/>
    <lineage>
        <taxon>Bacteria</taxon>
        <taxon>Pseudomonadati</taxon>
        <taxon>Pseudomonadota</taxon>
        <taxon>Alphaproteobacteria</taxon>
        <taxon>Rhodobacterales</taxon>
        <taxon>Roseobacteraceae</taxon>
        <taxon>Roseobacter</taxon>
    </lineage>
</organism>
<dbReference type="EMBL" id="JALIEB010000001">
    <property type="protein sequence ID" value="MCV3270288.1"/>
    <property type="molecule type" value="Genomic_DNA"/>
</dbReference>
<gene>
    <name evidence="5" type="ORF">MUB52_02500</name>
</gene>
<dbReference type="Pfam" id="PF03446">
    <property type="entry name" value="NAD_binding_2"/>
    <property type="match status" value="1"/>
</dbReference>
<proteinExistence type="predicted"/>
<sequence length="295" mass="30741">MSTSRKITLIGTGLMGVPMSRNLLKAGHDLTVWNRTLARAEPLARDGARVAPDAMTAIRGAEFVITMLSDGFASGAVIEEALAAKALSLDAVWIDMSSAKPEHARAQAKLLESLGHGHLDAPVSGGTKGAEAASLAIMVGGKPDIFDAARSVFEAMGRPVHVGPSGAGQLSKLANQTIVAVTISAVAEAMLLAEQGGADPAAVRAALKGGFADSVILQQHGQRMTDGNFEPGGLTKFQVKDLNNTLEEAASLNLTLPATESVRDRFQHFIDAMDGGEKDHSGLYLELKARNGLLA</sequence>
<feature type="domain" description="3-hydroxyisobutyrate dehydrogenase-like NAD-binding" evidence="4">
    <location>
        <begin position="166"/>
        <end position="284"/>
    </location>
</feature>
<evidence type="ECO:0000313" key="6">
    <source>
        <dbReference type="Proteomes" id="UP001208690"/>
    </source>
</evidence>
<feature type="domain" description="6-phosphogluconate dehydrogenase NADP-binding" evidence="3">
    <location>
        <begin position="6"/>
        <end position="161"/>
    </location>
</feature>
<dbReference type="PANTHER" id="PTHR43060">
    <property type="entry name" value="3-HYDROXYISOBUTYRATE DEHYDROGENASE-LIKE 1, MITOCHONDRIAL-RELATED"/>
    <property type="match status" value="1"/>
</dbReference>
<protein>
    <submittedName>
        <fullName evidence="5">NAD(P)-dependent oxidoreductase</fullName>
    </submittedName>
</protein>
<dbReference type="PANTHER" id="PTHR43060:SF15">
    <property type="entry name" value="3-HYDROXYISOBUTYRATE DEHYDROGENASE-LIKE 1, MITOCHONDRIAL-RELATED"/>
    <property type="match status" value="1"/>
</dbReference>
<keyword evidence="6" id="KW-1185">Reference proteome</keyword>
<dbReference type="InterPro" id="IPR015815">
    <property type="entry name" value="HIBADH-related"/>
</dbReference>
<evidence type="ECO:0000259" key="4">
    <source>
        <dbReference type="Pfam" id="PF14833"/>
    </source>
</evidence>
<dbReference type="InterPro" id="IPR008927">
    <property type="entry name" value="6-PGluconate_DH-like_C_sf"/>
</dbReference>
<evidence type="ECO:0000256" key="2">
    <source>
        <dbReference type="ARBA" id="ARBA00023027"/>
    </source>
</evidence>
<dbReference type="Pfam" id="PF14833">
    <property type="entry name" value="NAD_binding_11"/>
    <property type="match status" value="1"/>
</dbReference>
<reference evidence="5 6" key="1">
    <citation type="submission" date="2022-04" db="EMBL/GenBank/DDBJ databases">
        <title>Roseobacter sp. WL0113 is a bacterium isolated from neritic sediment.</title>
        <authorList>
            <person name="Wang L."/>
            <person name="He W."/>
            <person name="Zhang D.-F."/>
        </authorList>
    </citation>
    <scope>NUCLEOTIDE SEQUENCE [LARGE SCALE GENOMIC DNA]</scope>
    <source>
        <strain evidence="5 6">WL0113</strain>
    </source>
</reference>
<dbReference type="Proteomes" id="UP001208690">
    <property type="component" value="Unassembled WGS sequence"/>
</dbReference>
<dbReference type="Gene3D" id="3.40.50.720">
    <property type="entry name" value="NAD(P)-binding Rossmann-like Domain"/>
    <property type="match status" value="1"/>
</dbReference>
<evidence type="ECO:0000259" key="3">
    <source>
        <dbReference type="Pfam" id="PF03446"/>
    </source>
</evidence>
<dbReference type="InterPro" id="IPR036291">
    <property type="entry name" value="NAD(P)-bd_dom_sf"/>
</dbReference>
<accession>A0ABT3B9Q7</accession>
<evidence type="ECO:0000256" key="1">
    <source>
        <dbReference type="ARBA" id="ARBA00023002"/>
    </source>
</evidence>
<dbReference type="PIRSF" id="PIRSF000103">
    <property type="entry name" value="HIBADH"/>
    <property type="match status" value="1"/>
</dbReference>
<dbReference type="SUPFAM" id="SSF48179">
    <property type="entry name" value="6-phosphogluconate dehydrogenase C-terminal domain-like"/>
    <property type="match status" value="1"/>
</dbReference>
<dbReference type="InterPro" id="IPR029154">
    <property type="entry name" value="HIBADH-like_NADP-bd"/>
</dbReference>
<keyword evidence="1" id="KW-0560">Oxidoreductase</keyword>